<dbReference type="SUPFAM" id="SSF51316">
    <property type="entry name" value="Mss4-like"/>
    <property type="match status" value="1"/>
</dbReference>
<dbReference type="PROSITE" id="PS51891">
    <property type="entry name" value="CENP_V_GFA"/>
    <property type="match status" value="1"/>
</dbReference>
<protein>
    <submittedName>
        <fullName evidence="6">CENP-V/GFA domain-containing protein</fullName>
    </submittedName>
</protein>
<evidence type="ECO:0000256" key="3">
    <source>
        <dbReference type="ARBA" id="ARBA00022833"/>
    </source>
</evidence>
<accession>A0ABR2XXL0</accession>
<evidence type="ECO:0000256" key="1">
    <source>
        <dbReference type="ARBA" id="ARBA00005495"/>
    </source>
</evidence>
<evidence type="ECO:0000256" key="2">
    <source>
        <dbReference type="ARBA" id="ARBA00022723"/>
    </source>
</evidence>
<evidence type="ECO:0000259" key="5">
    <source>
        <dbReference type="PROSITE" id="PS51891"/>
    </source>
</evidence>
<sequence>MSSEVAAVMSSTGMTPPDEIRTLCYCGSLHYNLQLPVDVLPFSATMCHCGRCRYTCGALATAHATIPKNNDLKFIGPPSLTASVTPYRSKGANFDDHYFCTCGCHMGCHSEAENTWSLSIALFPHDETVFEIGEHRCISWPPNIGNRCLKATSPAHGRAELPVVDEVGSDGKERLRAQCDCAGISSTIPRLTDEVLAGPYLNGYVSPLNTAITDACNDCRLLTDVRLNTLNQASSRA</sequence>
<organism evidence="6 7">
    <name type="scientific">Seiridium cardinale</name>
    <dbReference type="NCBI Taxonomy" id="138064"/>
    <lineage>
        <taxon>Eukaryota</taxon>
        <taxon>Fungi</taxon>
        <taxon>Dikarya</taxon>
        <taxon>Ascomycota</taxon>
        <taxon>Pezizomycotina</taxon>
        <taxon>Sordariomycetes</taxon>
        <taxon>Xylariomycetidae</taxon>
        <taxon>Amphisphaeriales</taxon>
        <taxon>Sporocadaceae</taxon>
        <taxon>Seiridium</taxon>
    </lineage>
</organism>
<dbReference type="PANTHER" id="PTHR33337:SF31">
    <property type="entry name" value="DUF636 DOMAIN PROTEIN (AFU_ORTHOLOGUE AFUA_2G12650)"/>
    <property type="match status" value="1"/>
</dbReference>
<reference evidence="6 7" key="1">
    <citation type="submission" date="2024-02" db="EMBL/GenBank/DDBJ databases">
        <title>First draft genome assembly of two strains of Seiridium cardinale.</title>
        <authorList>
            <person name="Emiliani G."/>
            <person name="Scali E."/>
        </authorList>
    </citation>
    <scope>NUCLEOTIDE SEQUENCE [LARGE SCALE GENOMIC DNA]</scope>
    <source>
        <strain evidence="6 7">BM-138-000479</strain>
    </source>
</reference>
<feature type="domain" description="CENP-V/GFA" evidence="5">
    <location>
        <begin position="20"/>
        <end position="141"/>
    </location>
</feature>
<proteinExistence type="inferred from homology"/>
<evidence type="ECO:0000313" key="6">
    <source>
        <dbReference type="EMBL" id="KAK9778270.1"/>
    </source>
</evidence>
<dbReference type="EMBL" id="JARVKM010000016">
    <property type="protein sequence ID" value="KAK9778270.1"/>
    <property type="molecule type" value="Genomic_DNA"/>
</dbReference>
<keyword evidence="2" id="KW-0479">Metal-binding</keyword>
<comment type="caution">
    <text evidence="6">The sequence shown here is derived from an EMBL/GenBank/DDBJ whole genome shotgun (WGS) entry which is preliminary data.</text>
</comment>
<dbReference type="InterPro" id="IPR006913">
    <property type="entry name" value="CENP-V/GFA"/>
</dbReference>
<dbReference type="Proteomes" id="UP001465668">
    <property type="component" value="Unassembled WGS sequence"/>
</dbReference>
<keyword evidence="3" id="KW-0862">Zinc</keyword>
<gene>
    <name evidence="6" type="ORF">SCAR479_04672</name>
</gene>
<dbReference type="Pfam" id="PF04828">
    <property type="entry name" value="GFA"/>
    <property type="match status" value="1"/>
</dbReference>
<keyword evidence="4" id="KW-0456">Lyase</keyword>
<evidence type="ECO:0000256" key="4">
    <source>
        <dbReference type="ARBA" id="ARBA00023239"/>
    </source>
</evidence>
<dbReference type="Gene3D" id="3.90.1590.10">
    <property type="entry name" value="glutathione-dependent formaldehyde- activating enzyme (gfa)"/>
    <property type="match status" value="1"/>
</dbReference>
<dbReference type="PANTHER" id="PTHR33337">
    <property type="entry name" value="GFA DOMAIN-CONTAINING PROTEIN"/>
    <property type="match status" value="1"/>
</dbReference>
<keyword evidence="7" id="KW-1185">Reference proteome</keyword>
<name>A0ABR2XXL0_9PEZI</name>
<evidence type="ECO:0000313" key="7">
    <source>
        <dbReference type="Proteomes" id="UP001465668"/>
    </source>
</evidence>
<comment type="similarity">
    <text evidence="1">Belongs to the Gfa family.</text>
</comment>
<dbReference type="InterPro" id="IPR011057">
    <property type="entry name" value="Mss4-like_sf"/>
</dbReference>